<feature type="transmembrane region" description="Helical" evidence="9">
    <location>
        <begin position="482"/>
        <end position="501"/>
    </location>
</feature>
<dbReference type="GO" id="GO:0005774">
    <property type="term" value="C:vacuolar membrane"/>
    <property type="evidence" value="ECO:0007669"/>
    <property type="project" value="UniProtKB-SubCell"/>
</dbReference>
<keyword evidence="9" id="KW-0472">Membrane</keyword>
<dbReference type="PANTHER" id="PTHR12147:SF58">
    <property type="entry name" value="VACUOLAR MEMBRANE PROTEASE"/>
    <property type="match status" value="1"/>
</dbReference>
<name>A0A7X0LYY6_9BACI</name>
<dbReference type="InterPro" id="IPR045175">
    <property type="entry name" value="M28_fam"/>
</dbReference>
<evidence type="ECO:0000256" key="3">
    <source>
        <dbReference type="ARBA" id="ARBA00010918"/>
    </source>
</evidence>
<evidence type="ECO:0000256" key="5">
    <source>
        <dbReference type="ARBA" id="ARBA00022554"/>
    </source>
</evidence>
<dbReference type="PANTHER" id="PTHR12147">
    <property type="entry name" value="METALLOPEPTIDASE M28 FAMILY MEMBER"/>
    <property type="match status" value="1"/>
</dbReference>
<dbReference type="GO" id="GO:0006508">
    <property type="term" value="P:proteolysis"/>
    <property type="evidence" value="ECO:0007669"/>
    <property type="project" value="InterPro"/>
</dbReference>
<gene>
    <name evidence="11" type="ORF">HNR53_004743</name>
</gene>
<evidence type="ECO:0000256" key="4">
    <source>
        <dbReference type="ARBA" id="ARBA00017435"/>
    </source>
</evidence>
<feature type="domain" description="Peptidase M28" evidence="10">
    <location>
        <begin position="156"/>
        <end position="344"/>
    </location>
</feature>
<keyword evidence="7" id="KW-0325">Glycoprotein</keyword>
<evidence type="ECO:0000256" key="8">
    <source>
        <dbReference type="ARBA" id="ARBA00031512"/>
    </source>
</evidence>
<reference evidence="11 12" key="1">
    <citation type="submission" date="2020-08" db="EMBL/GenBank/DDBJ databases">
        <title>Genomic Encyclopedia of Type Strains, Phase IV (KMG-IV): sequencing the most valuable type-strain genomes for metagenomic binning, comparative biology and taxonomic classification.</title>
        <authorList>
            <person name="Goeker M."/>
        </authorList>
    </citation>
    <scope>NUCLEOTIDE SEQUENCE [LARGE SCALE GENOMIC DNA]</scope>
    <source>
        <strain evidence="11 12">DSM 5391</strain>
    </source>
</reference>
<keyword evidence="5" id="KW-0926">Vacuole</keyword>
<comment type="function">
    <text evidence="1">May be involved in vacuolar sorting and osmoregulation.</text>
</comment>
<evidence type="ECO:0000313" key="11">
    <source>
        <dbReference type="EMBL" id="MBB6448017.1"/>
    </source>
</evidence>
<feature type="transmembrane region" description="Helical" evidence="9">
    <location>
        <begin position="535"/>
        <end position="554"/>
    </location>
</feature>
<feature type="transmembrane region" description="Helical" evidence="9">
    <location>
        <begin position="507"/>
        <end position="523"/>
    </location>
</feature>
<dbReference type="Gene3D" id="3.40.630.10">
    <property type="entry name" value="Zn peptidases"/>
    <property type="match status" value="1"/>
</dbReference>
<comment type="caution">
    <text evidence="11">The sequence shown here is derived from an EMBL/GenBank/DDBJ whole genome shotgun (WGS) entry which is preliminary data.</text>
</comment>
<protein>
    <recommendedName>
        <fullName evidence="4">Vacuolar membrane protease</fullName>
    </recommendedName>
    <alternativeName>
        <fullName evidence="8">FXNA-related family protease 1</fullName>
    </alternativeName>
</protein>
<evidence type="ECO:0000256" key="6">
    <source>
        <dbReference type="ARBA" id="ARBA00022989"/>
    </source>
</evidence>
<feature type="transmembrane region" description="Helical" evidence="9">
    <location>
        <begin position="378"/>
        <end position="397"/>
    </location>
</feature>
<dbReference type="Proteomes" id="UP000531594">
    <property type="component" value="Unassembled WGS sequence"/>
</dbReference>
<dbReference type="Pfam" id="PF04389">
    <property type="entry name" value="Peptidase_M28"/>
    <property type="match status" value="1"/>
</dbReference>
<evidence type="ECO:0000313" key="12">
    <source>
        <dbReference type="Proteomes" id="UP000531594"/>
    </source>
</evidence>
<dbReference type="EMBL" id="JACHGK010000043">
    <property type="protein sequence ID" value="MBB6448017.1"/>
    <property type="molecule type" value="Genomic_DNA"/>
</dbReference>
<evidence type="ECO:0000259" key="10">
    <source>
        <dbReference type="Pfam" id="PF04389"/>
    </source>
</evidence>
<comment type="similarity">
    <text evidence="3">Belongs to the peptidase M28 family.</text>
</comment>
<keyword evidence="9" id="KW-0812">Transmembrane</keyword>
<proteinExistence type="inferred from homology"/>
<evidence type="ECO:0000256" key="9">
    <source>
        <dbReference type="SAM" id="Phobius"/>
    </source>
</evidence>
<evidence type="ECO:0000256" key="7">
    <source>
        <dbReference type="ARBA" id="ARBA00023180"/>
    </source>
</evidence>
<keyword evidence="12" id="KW-1185">Reference proteome</keyword>
<dbReference type="SUPFAM" id="SSF53187">
    <property type="entry name" value="Zn-dependent exopeptidases"/>
    <property type="match status" value="1"/>
</dbReference>
<organism evidence="11 12">
    <name type="scientific">Bacillus benzoevorans</name>
    <dbReference type="NCBI Taxonomy" id="1456"/>
    <lineage>
        <taxon>Bacteria</taxon>
        <taxon>Bacillati</taxon>
        <taxon>Bacillota</taxon>
        <taxon>Bacilli</taxon>
        <taxon>Bacillales</taxon>
        <taxon>Bacillaceae</taxon>
        <taxon>Bacillus</taxon>
    </lineage>
</organism>
<dbReference type="InterPro" id="IPR007484">
    <property type="entry name" value="Peptidase_M28"/>
</dbReference>
<sequence length="585" mass="64556">MNLSQKGDSFEKGKTDPTAELITWTCSSYTRRVNELDIVTSTETKLQTRNELRKNTLIFISIVAVLVGIIFVSLLQIQPPKVVPADGAANEFSAVRAFDHLKELARKPHPIGSEEHDRVRDYLIHSLEELGLKPEIQKTPSVYSSGTWISGGTVENIIAKIEGTHSTKAIMLVSHYDSVSGAAGAADDGAGVSAILETVRALKEGKALQNDVIILLTDGEELGLLGANAFVKEHPWVQDVGLVLNFEARGNEGASFMFETSDNNSWLVKEFVQAAPTPVAHSLLYSLYTQMPNDTDFSVFKKYGLSGLNFAFGEGINHYHTTGDNIQEFSLESLQHHGEYMYHLTTHFGNADLMQTHEGNEVFFNIMGSTMITYSDKMVLPIMILVVLLYAITFLHGSRLKKVSLLGTLAGLFVFILGIIGSFAIGSGLWSILTDIFPEQQWLMETDKTFTTLYFISFIMITIAFITMLYQLASKKIKTGNLMIGALFLWLVLLTASSILLKAGSYVFAWPLLSALIGVNFWMRLEENSWKGHLVTVAFSIPAILILSPIIYLVEAMMSMQMAGTIMVLVSLLGATLVPIFSILK</sequence>
<dbReference type="RefSeq" id="WP_246439795.1">
    <property type="nucleotide sequence ID" value="NZ_JACHGK010000043.1"/>
</dbReference>
<feature type="transmembrane region" description="Helical" evidence="9">
    <location>
        <begin position="56"/>
        <end position="75"/>
    </location>
</feature>
<feature type="transmembrane region" description="Helical" evidence="9">
    <location>
        <begin position="409"/>
        <end position="433"/>
    </location>
</feature>
<feature type="transmembrane region" description="Helical" evidence="9">
    <location>
        <begin position="560"/>
        <end position="584"/>
    </location>
</feature>
<dbReference type="AlphaFoldDB" id="A0A7X0LYY6"/>
<evidence type="ECO:0000256" key="2">
    <source>
        <dbReference type="ARBA" id="ARBA00004128"/>
    </source>
</evidence>
<evidence type="ECO:0000256" key="1">
    <source>
        <dbReference type="ARBA" id="ARBA00003273"/>
    </source>
</evidence>
<accession>A0A7X0LYY6</accession>
<dbReference type="GO" id="GO:0008235">
    <property type="term" value="F:metalloexopeptidase activity"/>
    <property type="evidence" value="ECO:0007669"/>
    <property type="project" value="InterPro"/>
</dbReference>
<keyword evidence="6 9" id="KW-1133">Transmembrane helix</keyword>
<comment type="subcellular location">
    <subcellularLocation>
        <location evidence="2">Vacuole membrane</location>
        <topology evidence="2">Multi-pass membrane protein</topology>
    </subcellularLocation>
</comment>
<feature type="transmembrane region" description="Helical" evidence="9">
    <location>
        <begin position="453"/>
        <end position="470"/>
    </location>
</feature>